<dbReference type="GO" id="GO:0005576">
    <property type="term" value="C:extracellular region"/>
    <property type="evidence" value="ECO:0007669"/>
    <property type="project" value="UniProtKB-SubCell"/>
</dbReference>
<evidence type="ECO:0000313" key="6">
    <source>
        <dbReference type="Ensembl" id="ENSLCNP00005006550.1"/>
    </source>
</evidence>
<protein>
    <submittedName>
        <fullName evidence="6">Uncharacterized protein</fullName>
    </submittedName>
</protein>
<feature type="signal peptide" evidence="5">
    <location>
        <begin position="1"/>
        <end position="19"/>
    </location>
</feature>
<reference evidence="6" key="2">
    <citation type="submission" date="2025-09" db="UniProtKB">
        <authorList>
            <consortium name="Ensembl"/>
        </authorList>
    </citation>
    <scope>IDENTIFICATION</scope>
</reference>
<organism evidence="6 7">
    <name type="scientific">Lynx canadensis</name>
    <name type="common">Canada lynx</name>
    <name type="synonym">Felis canadensis</name>
    <dbReference type="NCBI Taxonomy" id="61383"/>
    <lineage>
        <taxon>Eukaryota</taxon>
        <taxon>Metazoa</taxon>
        <taxon>Chordata</taxon>
        <taxon>Craniata</taxon>
        <taxon>Vertebrata</taxon>
        <taxon>Euteleostomi</taxon>
        <taxon>Mammalia</taxon>
        <taxon>Eutheria</taxon>
        <taxon>Laurasiatheria</taxon>
        <taxon>Carnivora</taxon>
        <taxon>Feliformia</taxon>
        <taxon>Felidae</taxon>
        <taxon>Felinae</taxon>
        <taxon>Lynx</taxon>
    </lineage>
</organism>
<comment type="similarity">
    <text evidence="2">Belongs to the histatin/statherin family.</text>
</comment>
<evidence type="ECO:0000256" key="2">
    <source>
        <dbReference type="ARBA" id="ARBA00008589"/>
    </source>
</evidence>
<sequence length="48" mass="5607">MKILVFAFIMALMVAMIGADSSEEGVYFPNWQYWQHPQSEISQRITLQ</sequence>
<proteinExistence type="inferred from homology"/>
<dbReference type="Proteomes" id="UP000472241">
    <property type="component" value="Unplaced"/>
</dbReference>
<comment type="subcellular location">
    <subcellularLocation>
        <location evidence="1">Secreted</location>
    </subcellularLocation>
</comment>
<keyword evidence="4 5" id="KW-0732">Signal</keyword>
<dbReference type="InterPro" id="IPR030773">
    <property type="entry name" value="Histatin/statherin"/>
</dbReference>
<feature type="chain" id="PRO_5025555300" evidence="5">
    <location>
        <begin position="20"/>
        <end position="48"/>
    </location>
</feature>
<evidence type="ECO:0000256" key="5">
    <source>
        <dbReference type="SAM" id="SignalP"/>
    </source>
</evidence>
<accession>A0A667H5E6</accession>
<evidence type="ECO:0000256" key="4">
    <source>
        <dbReference type="ARBA" id="ARBA00022729"/>
    </source>
</evidence>
<evidence type="ECO:0000256" key="1">
    <source>
        <dbReference type="ARBA" id="ARBA00004613"/>
    </source>
</evidence>
<evidence type="ECO:0000256" key="3">
    <source>
        <dbReference type="ARBA" id="ARBA00022525"/>
    </source>
</evidence>
<dbReference type="PANTHER" id="PTHR15057:SF3">
    <property type="entry name" value="STATHERIN"/>
    <property type="match status" value="1"/>
</dbReference>
<dbReference type="GO" id="GO:0042742">
    <property type="term" value="P:defense response to bacterium"/>
    <property type="evidence" value="ECO:0007669"/>
    <property type="project" value="InterPro"/>
</dbReference>
<dbReference type="PANTHER" id="PTHR15057">
    <property type="entry name" value="STATHERIN"/>
    <property type="match status" value="1"/>
</dbReference>
<dbReference type="AlphaFoldDB" id="A0A667H5E6"/>
<keyword evidence="7" id="KW-1185">Reference proteome</keyword>
<reference evidence="6" key="1">
    <citation type="submission" date="2025-08" db="UniProtKB">
        <authorList>
            <consortium name="Ensembl"/>
        </authorList>
    </citation>
    <scope>IDENTIFICATION</scope>
</reference>
<evidence type="ECO:0000313" key="7">
    <source>
        <dbReference type="Proteomes" id="UP000472241"/>
    </source>
</evidence>
<dbReference type="Ensembl" id="ENSLCNT00005007360.1">
    <property type="protein sequence ID" value="ENSLCNP00005006550.1"/>
    <property type="gene ID" value="ENSLCNG00005004346.1"/>
</dbReference>
<name>A0A667H5E6_LYNCA</name>
<keyword evidence="3" id="KW-0964">Secreted</keyword>